<dbReference type="Proteomes" id="UP001530315">
    <property type="component" value="Unassembled WGS sequence"/>
</dbReference>
<evidence type="ECO:0000256" key="1">
    <source>
        <dbReference type="SAM" id="MobiDB-lite"/>
    </source>
</evidence>
<proteinExistence type="predicted"/>
<dbReference type="EMBL" id="JALLAZ020001337">
    <property type="protein sequence ID" value="KAL3776713.1"/>
    <property type="molecule type" value="Genomic_DNA"/>
</dbReference>
<sequence>MSSEHELSPYEQARLDKIKRNEERLASLGLHDAKRKLVLAAARRTNKRGRPTTPKKRRPTRASASAVTPSPPRSSRRLKLEPARYVPLLDDGVTIRFRKIKQKTKKLTTSNGFKCDIPMDVSSSPLTEDEKAILETKMGGDFLGKFEDYLTQVDEVSDQNRRNVLRQITKLASGEGIRYESHAYGWPEGCYFLEGIKVGPADDILKLMDIGRECEEKWGKDHGNGWLLSHPLKKLYMFQQYHLQQD</sequence>
<evidence type="ECO:0000313" key="3">
    <source>
        <dbReference type="Proteomes" id="UP001530315"/>
    </source>
</evidence>
<keyword evidence="3" id="KW-1185">Reference proteome</keyword>
<evidence type="ECO:0000313" key="2">
    <source>
        <dbReference type="EMBL" id="KAL3776713.1"/>
    </source>
</evidence>
<feature type="compositionally biased region" description="Basic residues" evidence="1">
    <location>
        <begin position="44"/>
        <end position="60"/>
    </location>
</feature>
<comment type="caution">
    <text evidence="2">The sequence shown here is derived from an EMBL/GenBank/DDBJ whole genome shotgun (WGS) entry which is preliminary data.</text>
</comment>
<protein>
    <submittedName>
        <fullName evidence="2">Uncharacterized protein</fullName>
    </submittedName>
</protein>
<feature type="region of interest" description="Disordered" evidence="1">
    <location>
        <begin position="40"/>
        <end position="77"/>
    </location>
</feature>
<accession>A0ABD3NLN6</accession>
<dbReference type="AlphaFoldDB" id="A0ABD3NLN6"/>
<organism evidence="2 3">
    <name type="scientific">Stephanodiscus triporus</name>
    <dbReference type="NCBI Taxonomy" id="2934178"/>
    <lineage>
        <taxon>Eukaryota</taxon>
        <taxon>Sar</taxon>
        <taxon>Stramenopiles</taxon>
        <taxon>Ochrophyta</taxon>
        <taxon>Bacillariophyta</taxon>
        <taxon>Coscinodiscophyceae</taxon>
        <taxon>Thalassiosirophycidae</taxon>
        <taxon>Stephanodiscales</taxon>
        <taxon>Stephanodiscaceae</taxon>
        <taxon>Stephanodiscus</taxon>
    </lineage>
</organism>
<reference evidence="2 3" key="1">
    <citation type="submission" date="2024-10" db="EMBL/GenBank/DDBJ databases">
        <title>Updated reference genomes for cyclostephanoid diatoms.</title>
        <authorList>
            <person name="Roberts W.R."/>
            <person name="Alverson A.J."/>
        </authorList>
    </citation>
    <scope>NUCLEOTIDE SEQUENCE [LARGE SCALE GENOMIC DNA]</scope>
    <source>
        <strain evidence="2 3">AJA276-08</strain>
    </source>
</reference>
<gene>
    <name evidence="2" type="ORF">ACHAW5_005582</name>
</gene>
<name>A0ABD3NLN6_9STRA</name>